<evidence type="ECO:0000313" key="1">
    <source>
        <dbReference type="EMBL" id="MBB4743896.1"/>
    </source>
</evidence>
<keyword evidence="2" id="KW-1185">Reference proteome</keyword>
<organism evidence="1 2">
    <name type="scientific">Actinoplanes octamycinicus</name>
    <dbReference type="NCBI Taxonomy" id="135948"/>
    <lineage>
        <taxon>Bacteria</taxon>
        <taxon>Bacillati</taxon>
        <taxon>Actinomycetota</taxon>
        <taxon>Actinomycetes</taxon>
        <taxon>Micromonosporales</taxon>
        <taxon>Micromonosporaceae</taxon>
        <taxon>Actinoplanes</taxon>
    </lineage>
</organism>
<proteinExistence type="predicted"/>
<evidence type="ECO:0000313" key="2">
    <source>
        <dbReference type="Proteomes" id="UP000546162"/>
    </source>
</evidence>
<comment type="caution">
    <text evidence="1">The sequence shown here is derived from an EMBL/GenBank/DDBJ whole genome shotgun (WGS) entry which is preliminary data.</text>
</comment>
<dbReference type="EMBL" id="JACHNB010000001">
    <property type="protein sequence ID" value="MBB4743896.1"/>
    <property type="molecule type" value="Genomic_DNA"/>
</dbReference>
<dbReference type="Proteomes" id="UP000546162">
    <property type="component" value="Unassembled WGS sequence"/>
</dbReference>
<protein>
    <submittedName>
        <fullName evidence="1">Uncharacterized protein</fullName>
    </submittedName>
</protein>
<gene>
    <name evidence="1" type="ORF">BJY16_007355</name>
</gene>
<reference evidence="1 2" key="1">
    <citation type="submission" date="2020-08" db="EMBL/GenBank/DDBJ databases">
        <title>Sequencing the genomes of 1000 actinobacteria strains.</title>
        <authorList>
            <person name="Klenk H.-P."/>
        </authorList>
    </citation>
    <scope>NUCLEOTIDE SEQUENCE [LARGE SCALE GENOMIC DNA]</scope>
    <source>
        <strain evidence="1 2">DSM 45809</strain>
    </source>
</reference>
<sequence>MLLDAVILDLTGLDTETYALMHAGHVHLR</sequence>
<dbReference type="AlphaFoldDB" id="A0A7W7MBD9"/>
<name>A0A7W7MBD9_9ACTN</name>
<accession>A0A7W7MBD9</accession>